<feature type="transmembrane region" description="Helical" evidence="7">
    <location>
        <begin position="368"/>
        <end position="388"/>
    </location>
</feature>
<keyword evidence="5 7" id="KW-0472">Membrane</keyword>
<keyword evidence="2" id="KW-1003">Cell membrane</keyword>
<feature type="transmembrane region" description="Helical" evidence="7">
    <location>
        <begin position="21"/>
        <end position="43"/>
    </location>
</feature>
<evidence type="ECO:0000256" key="4">
    <source>
        <dbReference type="ARBA" id="ARBA00022989"/>
    </source>
</evidence>
<feature type="transmembrane region" description="Helical" evidence="7">
    <location>
        <begin position="769"/>
        <end position="788"/>
    </location>
</feature>
<evidence type="ECO:0000256" key="7">
    <source>
        <dbReference type="SAM" id="Phobius"/>
    </source>
</evidence>
<dbReference type="InterPro" id="IPR003838">
    <property type="entry name" value="ABC3_permease_C"/>
</dbReference>
<feature type="domain" description="MacB-like periplasmic core" evidence="9">
    <location>
        <begin position="22"/>
        <end position="236"/>
    </location>
</feature>
<comment type="similarity">
    <text evidence="6">Belongs to the ABC-4 integral membrane protein family.</text>
</comment>
<evidence type="ECO:0000313" key="11">
    <source>
        <dbReference type="EMBL" id="REG22850.1"/>
    </source>
</evidence>
<reference evidence="10 12" key="1">
    <citation type="submission" date="2015-05" db="EMBL/GenBank/DDBJ databases">
        <title>Genome assembly of Archangium gephyra DSM 2261.</title>
        <authorList>
            <person name="Sharma G."/>
            <person name="Subramanian S."/>
        </authorList>
    </citation>
    <scope>NUCLEOTIDE SEQUENCE [LARGE SCALE GENOMIC DNA]</scope>
    <source>
        <strain evidence="10 12">DSM 2261</strain>
    </source>
</reference>
<evidence type="ECO:0000256" key="5">
    <source>
        <dbReference type="ARBA" id="ARBA00023136"/>
    </source>
</evidence>
<name>A0AAC8TEU1_9BACT</name>
<organism evidence="10 12">
    <name type="scientific">Archangium gephyra</name>
    <dbReference type="NCBI Taxonomy" id="48"/>
    <lineage>
        <taxon>Bacteria</taxon>
        <taxon>Pseudomonadati</taxon>
        <taxon>Myxococcota</taxon>
        <taxon>Myxococcia</taxon>
        <taxon>Myxococcales</taxon>
        <taxon>Cystobacterineae</taxon>
        <taxon>Archangiaceae</taxon>
        <taxon>Archangium</taxon>
    </lineage>
</organism>
<feature type="transmembrane region" description="Helical" evidence="7">
    <location>
        <begin position="416"/>
        <end position="436"/>
    </location>
</feature>
<evidence type="ECO:0000259" key="8">
    <source>
        <dbReference type="Pfam" id="PF02687"/>
    </source>
</evidence>
<dbReference type="Proteomes" id="UP000035579">
    <property type="component" value="Chromosome"/>
</dbReference>
<dbReference type="PANTHER" id="PTHR30572:SF4">
    <property type="entry name" value="ABC TRANSPORTER PERMEASE YTRF"/>
    <property type="match status" value="1"/>
</dbReference>
<evidence type="ECO:0000313" key="12">
    <source>
        <dbReference type="Proteomes" id="UP000035579"/>
    </source>
</evidence>
<feature type="transmembrane region" description="Helical" evidence="7">
    <location>
        <begin position="270"/>
        <end position="294"/>
    </location>
</feature>
<feature type="domain" description="MacB-like periplasmic core" evidence="9">
    <location>
        <begin position="425"/>
        <end position="636"/>
    </location>
</feature>
<evidence type="ECO:0000313" key="13">
    <source>
        <dbReference type="Proteomes" id="UP000256345"/>
    </source>
</evidence>
<feature type="transmembrane region" description="Helical" evidence="7">
    <location>
        <begin position="678"/>
        <end position="706"/>
    </location>
</feature>
<dbReference type="AlphaFoldDB" id="A0AAC8TEU1"/>
<dbReference type="KEGG" id="age:AA314_04908"/>
<keyword evidence="4 7" id="KW-1133">Transmembrane helix</keyword>
<feature type="transmembrane region" description="Helical" evidence="7">
    <location>
        <begin position="326"/>
        <end position="348"/>
    </location>
</feature>
<dbReference type="EMBL" id="CP011509">
    <property type="protein sequence ID" value="AKJ03282.1"/>
    <property type="molecule type" value="Genomic_DNA"/>
</dbReference>
<dbReference type="NCBIfam" id="TIGR03434">
    <property type="entry name" value="ADOP"/>
    <property type="match status" value="1"/>
</dbReference>
<dbReference type="RefSeq" id="WP_047857383.1">
    <property type="nucleotide sequence ID" value="NZ_CP011509.1"/>
</dbReference>
<sequence>MDTLSQDFWLALRKLRKSPGFTLIAVLTLALGMGANSAIFSVVDAVLLRPLPMPESERLVHVYSVSRGRNGDTSALDFRDMREKSRSFKELAVADSTDLSLTGAGGEPERLQGTTVSAEFFQLLGTPPLVGRTFLPGEDAPGHSRVVVLGHALWQRRFGGNPEVLGKSLEVGGVPYTVVGVMRPGFDFPSRSQLWIPLTWEGDVIDASNRGAHWLDVYGRLAPGVTVEQAQAELVALTRELEAQYPRTNTGFSAAVVSLQQSLVGEVEPALLLLLGAVGLVLLIACANLSNLLLARAVSREGEISVRLALGATPGRIVRQLLVESFVLALIGGAAGLLVASWGLDVLVALGPRDIPRLEQVTINGKVLAFSTGLSLLTAVLFGLFPALQAARAELGHSLREVGRSSTGVRHRARNVLVVSETALAVVLLVAAGLLLKSFMRLQQVDPGFRSDQVLTMDLALPESTYTFGGPATGQFYDTLLERVRALPGVQSAAATFHLPMAGRNVTTSMRDLSRPEPTPEQRQLAQVRFVTPGFFEVMRVPLKRGRLLTTQDGEQGQRAVLISEEAARRYWPGEDPLGRTIEIGMSFGNGEMGGQVVGVVGNVRHQGMATEPFPEVYIPFGQARANNMSLVVRTAGEPLALASSVRAEVHALDKNLPVAHVRTLENILGDAVAQPRFLMALVATFAGLALVLAAMGLYGVVTFAVSQRTRELGIRMALGADARSVLRLVIGQYLQLTAAGVALGLALAFVASRLLAGLLYSVQAADPWAYAGVTVLLVGVAFVASFLPAYRATRIDPVIALKHD</sequence>
<proteinExistence type="inferred from homology"/>
<dbReference type="GO" id="GO:0005886">
    <property type="term" value="C:plasma membrane"/>
    <property type="evidence" value="ECO:0007669"/>
    <property type="project" value="UniProtKB-SubCell"/>
</dbReference>
<dbReference type="Pfam" id="PF02687">
    <property type="entry name" value="FtsX"/>
    <property type="match status" value="2"/>
</dbReference>
<dbReference type="Pfam" id="PF12704">
    <property type="entry name" value="MacB_PCD"/>
    <property type="match status" value="2"/>
</dbReference>
<feature type="domain" description="ABC3 transporter permease C-terminal" evidence="8">
    <location>
        <begin position="685"/>
        <end position="798"/>
    </location>
</feature>
<keyword evidence="3 7" id="KW-0812">Transmembrane</keyword>
<evidence type="ECO:0000313" key="10">
    <source>
        <dbReference type="EMBL" id="AKJ03282.1"/>
    </source>
</evidence>
<reference evidence="11 13" key="2">
    <citation type="submission" date="2018-08" db="EMBL/GenBank/DDBJ databases">
        <title>Genomic Encyclopedia of Archaeal and Bacterial Type Strains, Phase II (KMG-II): from individual species to whole genera.</title>
        <authorList>
            <person name="Goeker M."/>
        </authorList>
    </citation>
    <scope>NUCLEOTIDE SEQUENCE [LARGE SCALE GENOMIC DNA]</scope>
    <source>
        <strain evidence="11 13">DSM 2261</strain>
    </source>
</reference>
<accession>A0AAC8TEU1</accession>
<feature type="domain" description="ABC3 transporter permease C-terminal" evidence="8">
    <location>
        <begin position="277"/>
        <end position="394"/>
    </location>
</feature>
<protein>
    <submittedName>
        <fullName evidence="10">Permease</fullName>
    </submittedName>
</protein>
<gene>
    <name evidence="10" type="ORF">AA314_04908</name>
    <name evidence="11" type="ORF">ATI61_11855</name>
</gene>
<comment type="subcellular location">
    <subcellularLocation>
        <location evidence="1">Cell membrane</location>
        <topology evidence="1">Multi-pass membrane protein</topology>
    </subcellularLocation>
</comment>
<dbReference type="EMBL" id="QUMU01000018">
    <property type="protein sequence ID" value="REG22850.1"/>
    <property type="molecule type" value="Genomic_DNA"/>
</dbReference>
<evidence type="ECO:0000259" key="9">
    <source>
        <dbReference type="Pfam" id="PF12704"/>
    </source>
</evidence>
<dbReference type="InterPro" id="IPR050250">
    <property type="entry name" value="Macrolide_Exporter_MacB"/>
</dbReference>
<evidence type="ECO:0000256" key="2">
    <source>
        <dbReference type="ARBA" id="ARBA00022475"/>
    </source>
</evidence>
<dbReference type="Proteomes" id="UP000256345">
    <property type="component" value="Unassembled WGS sequence"/>
</dbReference>
<dbReference type="InterPro" id="IPR017800">
    <property type="entry name" value="ADOP"/>
</dbReference>
<evidence type="ECO:0000256" key="6">
    <source>
        <dbReference type="ARBA" id="ARBA00038076"/>
    </source>
</evidence>
<evidence type="ECO:0000256" key="3">
    <source>
        <dbReference type="ARBA" id="ARBA00022692"/>
    </source>
</evidence>
<evidence type="ECO:0000256" key="1">
    <source>
        <dbReference type="ARBA" id="ARBA00004651"/>
    </source>
</evidence>
<feature type="transmembrane region" description="Helical" evidence="7">
    <location>
        <begin position="734"/>
        <end position="757"/>
    </location>
</feature>
<dbReference type="InterPro" id="IPR025857">
    <property type="entry name" value="MacB_PCD"/>
</dbReference>
<dbReference type="GO" id="GO:0022857">
    <property type="term" value="F:transmembrane transporter activity"/>
    <property type="evidence" value="ECO:0007669"/>
    <property type="project" value="TreeGrafter"/>
</dbReference>
<keyword evidence="13" id="KW-1185">Reference proteome</keyword>
<dbReference type="PANTHER" id="PTHR30572">
    <property type="entry name" value="MEMBRANE COMPONENT OF TRANSPORTER-RELATED"/>
    <property type="match status" value="1"/>
</dbReference>